<reference evidence="1" key="1">
    <citation type="submission" date="2022-12" db="EMBL/GenBank/DDBJ databases">
        <title>Draft genome sequence of the thermophilic strain Brevibacillus thermoruber HT42, isolated from Los Humeros, Puebla, Mexico, with biotechnological potential.</title>
        <authorList>
            <person name="Lara Sanchez J."/>
            <person name="Solis Palacios R."/>
            <person name="Bustos Baena A.S."/>
            <person name="Ruz Baez A.E."/>
            <person name="Espinosa Luna G."/>
            <person name="Oliart Ros R.M."/>
        </authorList>
    </citation>
    <scope>NUCLEOTIDE SEQUENCE</scope>
    <source>
        <strain evidence="1">HT42</strain>
    </source>
</reference>
<evidence type="ECO:0000313" key="1">
    <source>
        <dbReference type="EMBL" id="MDA5109308.1"/>
    </source>
</evidence>
<comment type="caution">
    <text evidence="1">The sequence shown here is derived from an EMBL/GenBank/DDBJ whole genome shotgun (WGS) entry which is preliminary data.</text>
</comment>
<name>A0A9X3Z408_9BACL</name>
<gene>
    <name evidence="1" type="ORF">O3V59_13125</name>
</gene>
<proteinExistence type="predicted"/>
<keyword evidence="2" id="KW-1185">Reference proteome</keyword>
<organism evidence="1 2">
    <name type="scientific">Brevibacillus thermoruber</name>
    <dbReference type="NCBI Taxonomy" id="33942"/>
    <lineage>
        <taxon>Bacteria</taxon>
        <taxon>Bacillati</taxon>
        <taxon>Bacillota</taxon>
        <taxon>Bacilli</taxon>
        <taxon>Bacillales</taxon>
        <taxon>Paenibacillaceae</taxon>
        <taxon>Brevibacillus</taxon>
    </lineage>
</organism>
<evidence type="ECO:0000313" key="2">
    <source>
        <dbReference type="Proteomes" id="UP001151071"/>
    </source>
</evidence>
<dbReference type="Proteomes" id="UP001151071">
    <property type="component" value="Unassembled WGS sequence"/>
</dbReference>
<sequence length="51" mass="6191">MADQREKRNDEDEYFFFDLSDESHEKILEKELREAKENPLGPLEEVTKVEY</sequence>
<protein>
    <submittedName>
        <fullName evidence="1">Uncharacterized protein</fullName>
    </submittedName>
</protein>
<accession>A0A9X3Z408</accession>
<dbReference type="AlphaFoldDB" id="A0A9X3Z408"/>
<dbReference type="EMBL" id="JAPYYP010000015">
    <property type="protein sequence ID" value="MDA5109308.1"/>
    <property type="molecule type" value="Genomic_DNA"/>
</dbReference>
<dbReference type="RefSeq" id="WP_156110488.1">
    <property type="nucleotide sequence ID" value="NZ_JAPYYP010000015.1"/>
</dbReference>